<dbReference type="VEuPathDB" id="FungiDB:MAPG_12158"/>
<name>A0A0H2UD66_MAGP6</name>
<accession>A0A0H2UD66</accession>
<dbReference type="AlphaFoldDB" id="A0A0H2UD66"/>
<proteinExistence type="predicted"/>
<feature type="region of interest" description="Disordered" evidence="1">
    <location>
        <begin position="1"/>
        <end position="63"/>
    </location>
</feature>
<gene>
    <name evidence="2" type="ORF">MAPG_12158</name>
</gene>
<feature type="non-terminal residue" evidence="2">
    <location>
        <position position="397"/>
    </location>
</feature>
<evidence type="ECO:0000256" key="1">
    <source>
        <dbReference type="SAM" id="MobiDB-lite"/>
    </source>
</evidence>
<sequence>MGPKTNKAQVGRPIPHRFASKAASRPPLPHSDSSSSEDNTRNNKSSSDEDSEESEMDSSSAQTDNLTEQLKLLAFTADNNELTELQATPLFTAKVQKQAGAMAGHKAFTQYGLLAADASMDVRKARSPGDAHDSRLFYNIAAPSSIFVCGSQGSGKSHTLSCLLENCLLSSTANVLPRSLTGIVFHYDTFVTDAGGEPCEAAYLASNSAVKKVYAAIPGVTVRPLRLDEKDLNTKRMMGLMGVDDSNSIPLYLHVVQRILRDLRLDQQALAAADGRRSVPFQYRKFKEMMESEELTPAQAAPLKQRLDTLESFMVKKQAYSYNFLTTERGSVRKVTPDDLGTDWTPQASQLTIVDLSCPCVKADTACSLFNICLSLFLEQDSSRIGRVVALDEAHKY</sequence>
<reference evidence="2" key="1">
    <citation type="submission" date="2010-05" db="EMBL/GenBank/DDBJ databases">
        <title>The Genome Sequence of Magnaporthe poae strain ATCC 64411.</title>
        <authorList>
            <consortium name="The Broad Institute Genome Sequencing Platform"/>
            <consortium name="Broad Institute Genome Sequencing Center for Infectious Disease"/>
            <person name="Ma L.-J."/>
            <person name="Dead R."/>
            <person name="Young S."/>
            <person name="Zeng Q."/>
            <person name="Koehrsen M."/>
            <person name="Alvarado L."/>
            <person name="Berlin A."/>
            <person name="Chapman S.B."/>
            <person name="Chen Z."/>
            <person name="Freedman E."/>
            <person name="Gellesch M."/>
            <person name="Goldberg J."/>
            <person name="Griggs A."/>
            <person name="Gujja S."/>
            <person name="Heilman E.R."/>
            <person name="Heiman D."/>
            <person name="Hepburn T."/>
            <person name="Howarth C."/>
            <person name="Jen D."/>
            <person name="Larson L."/>
            <person name="Mehta T."/>
            <person name="Neiman D."/>
            <person name="Pearson M."/>
            <person name="Roberts A."/>
            <person name="Saif S."/>
            <person name="Shea T."/>
            <person name="Shenoy N."/>
            <person name="Sisk P."/>
            <person name="Stolte C."/>
            <person name="Sykes S."/>
            <person name="Walk T."/>
            <person name="White J."/>
            <person name="Yandava C."/>
            <person name="Haas B."/>
            <person name="Nusbaum C."/>
            <person name="Birren B."/>
        </authorList>
    </citation>
    <scope>NUCLEOTIDE SEQUENCE</scope>
    <source>
        <strain evidence="2">ATCC 64411</strain>
    </source>
</reference>
<organism evidence="2">
    <name type="scientific">Magnaporthiopsis poae (strain ATCC 64411 / 73-15)</name>
    <name type="common">Kentucky bluegrass fungus</name>
    <name type="synonym">Magnaporthe poae</name>
    <dbReference type="NCBI Taxonomy" id="644358"/>
    <lineage>
        <taxon>Eukaryota</taxon>
        <taxon>Fungi</taxon>
        <taxon>Dikarya</taxon>
        <taxon>Ascomycota</taxon>
        <taxon>Pezizomycotina</taxon>
        <taxon>Sordariomycetes</taxon>
        <taxon>Sordariomycetidae</taxon>
        <taxon>Magnaporthales</taxon>
        <taxon>Magnaporthaceae</taxon>
        <taxon>Magnaporthiopsis</taxon>
    </lineage>
</organism>
<evidence type="ECO:0000313" key="2">
    <source>
        <dbReference type="EMBL" id="KLU93221.1"/>
    </source>
</evidence>
<reference evidence="2" key="2">
    <citation type="submission" date="2011-03" db="EMBL/GenBank/DDBJ databases">
        <title>Annotation of Magnaporthe poae ATCC 64411.</title>
        <authorList>
            <person name="Ma L.-J."/>
            <person name="Dead R."/>
            <person name="Young S.K."/>
            <person name="Zeng Q."/>
            <person name="Gargeya S."/>
            <person name="Fitzgerald M."/>
            <person name="Haas B."/>
            <person name="Abouelleil A."/>
            <person name="Alvarado L."/>
            <person name="Arachchi H.M."/>
            <person name="Berlin A."/>
            <person name="Brown A."/>
            <person name="Chapman S.B."/>
            <person name="Chen Z."/>
            <person name="Dunbar C."/>
            <person name="Freedman E."/>
            <person name="Gearin G."/>
            <person name="Gellesch M."/>
            <person name="Goldberg J."/>
            <person name="Griggs A."/>
            <person name="Gujja S."/>
            <person name="Heiman D."/>
            <person name="Howarth C."/>
            <person name="Larson L."/>
            <person name="Lui A."/>
            <person name="MacDonald P.J.P."/>
            <person name="Mehta T."/>
            <person name="Montmayeur A."/>
            <person name="Murphy C."/>
            <person name="Neiman D."/>
            <person name="Pearson M."/>
            <person name="Priest M."/>
            <person name="Roberts A."/>
            <person name="Saif S."/>
            <person name="Shea T."/>
            <person name="Shenoy N."/>
            <person name="Sisk P."/>
            <person name="Stolte C."/>
            <person name="Sykes S."/>
            <person name="Yandava C."/>
            <person name="Wortman J."/>
            <person name="Nusbaum C."/>
            <person name="Birren B."/>
        </authorList>
    </citation>
    <scope>NUCLEOTIDE SEQUENCE</scope>
    <source>
        <strain evidence="2">ATCC 64411</strain>
    </source>
</reference>
<dbReference type="EMBL" id="GL877162">
    <property type="protein sequence ID" value="KLU93221.1"/>
    <property type="molecule type" value="Genomic_DNA"/>
</dbReference>
<dbReference type="OrthoDB" id="2316594at2759"/>
<protein>
    <submittedName>
        <fullName evidence="2">Uncharacterized protein</fullName>
    </submittedName>
</protein>